<dbReference type="InterPro" id="IPR036188">
    <property type="entry name" value="FAD/NAD-bd_sf"/>
</dbReference>
<evidence type="ECO:0000313" key="4">
    <source>
        <dbReference type="Proteomes" id="UP000198728"/>
    </source>
</evidence>
<keyword evidence="4" id="KW-1185">Reference proteome</keyword>
<proteinExistence type="predicted"/>
<evidence type="ECO:0000313" key="3">
    <source>
        <dbReference type="EMBL" id="SFC46825.1"/>
    </source>
</evidence>
<dbReference type="PANTHER" id="PTHR13847">
    <property type="entry name" value="SARCOSINE DEHYDROGENASE-RELATED"/>
    <property type="match status" value="1"/>
</dbReference>
<protein>
    <submittedName>
        <fullName evidence="3">Gamma-glutamylputrescine oxidase</fullName>
    </submittedName>
</protein>
<dbReference type="EMBL" id="FOLG01000005">
    <property type="protein sequence ID" value="SFC46825.1"/>
    <property type="molecule type" value="Genomic_DNA"/>
</dbReference>
<dbReference type="Gene3D" id="3.50.50.60">
    <property type="entry name" value="FAD/NAD(P)-binding domain"/>
    <property type="match status" value="1"/>
</dbReference>
<dbReference type="Gene3D" id="3.30.9.10">
    <property type="entry name" value="D-Amino Acid Oxidase, subunit A, domain 2"/>
    <property type="match status" value="1"/>
</dbReference>
<reference evidence="3 4" key="1">
    <citation type="submission" date="2016-10" db="EMBL/GenBank/DDBJ databases">
        <authorList>
            <person name="de Groot N.N."/>
        </authorList>
    </citation>
    <scope>NUCLEOTIDE SEQUENCE [LARGE SCALE GENOMIC DNA]</scope>
    <source>
        <strain evidence="3 4">DSM 19548</strain>
    </source>
</reference>
<dbReference type="Pfam" id="PF01266">
    <property type="entry name" value="DAO"/>
    <property type="match status" value="1"/>
</dbReference>
<dbReference type="GO" id="GO:0005737">
    <property type="term" value="C:cytoplasm"/>
    <property type="evidence" value="ECO:0007669"/>
    <property type="project" value="TreeGrafter"/>
</dbReference>
<dbReference type="RefSeq" id="WP_093360651.1">
    <property type="nucleotide sequence ID" value="NZ_FOLG01000005.1"/>
</dbReference>
<organism evidence="3 4">
    <name type="scientific">Tropicimonas isoalkanivorans</name>
    <dbReference type="NCBI Taxonomy" id="441112"/>
    <lineage>
        <taxon>Bacteria</taxon>
        <taxon>Pseudomonadati</taxon>
        <taxon>Pseudomonadota</taxon>
        <taxon>Alphaproteobacteria</taxon>
        <taxon>Rhodobacterales</taxon>
        <taxon>Roseobacteraceae</taxon>
        <taxon>Tropicimonas</taxon>
    </lineage>
</organism>
<dbReference type="AlphaFoldDB" id="A0A1I1JEN9"/>
<dbReference type="GO" id="GO:0016491">
    <property type="term" value="F:oxidoreductase activity"/>
    <property type="evidence" value="ECO:0007669"/>
    <property type="project" value="UniProtKB-KW"/>
</dbReference>
<sequence length="434" mass="47560">MDLLTANDRPGEYPQSYYAAHAKPLPPFPAAEGDVRCDVCVVGGGFTGLSAAFHLAERGFNVVLLEAQRVGFGASGRNGGQVWAGQRMDQDALEAAQGHDDARTLWDISLDAVDLVRKLTARPEMEGCTYHAGLIHADHRARFVPETQAYVETLRERYDYRHVRFLGREEIRSIIGTDAYHGGFLDTNSGHLDPLRFALGLARMAASAGVRIFERSKVTGLEPGAPARLRTDSATVTADHVVLGCNGYLGDLDPHVAARVMPINNFIVATEPMTAEQQASIIRGGYAVGDSRFVVNYYRFSEDRRLLFGGGENYSYRFPTDIRKKVSKPMLELFPHLKDTKLDYAWGGTLAITMNRMPHFARRAGNVLSLSGYSGHGVAMGTLAGQIAAEAIAGQAERFDVMARVPTPRFPGGSSLRSPLLALAMLWYSLRDRI</sequence>
<gene>
    <name evidence="3" type="ORF">SAMN04488094_10584</name>
</gene>
<dbReference type="PANTHER" id="PTHR13847:SF281">
    <property type="entry name" value="FAD DEPENDENT OXIDOREDUCTASE DOMAIN-CONTAINING PROTEIN"/>
    <property type="match status" value="1"/>
</dbReference>
<dbReference type="InterPro" id="IPR006076">
    <property type="entry name" value="FAD-dep_OxRdtase"/>
</dbReference>
<dbReference type="STRING" id="441112.SAMN04488094_10584"/>
<accession>A0A1I1JEN9</accession>
<dbReference type="SUPFAM" id="SSF51905">
    <property type="entry name" value="FAD/NAD(P)-binding domain"/>
    <property type="match status" value="1"/>
</dbReference>
<dbReference type="Proteomes" id="UP000198728">
    <property type="component" value="Unassembled WGS sequence"/>
</dbReference>
<name>A0A1I1JEN9_9RHOB</name>
<evidence type="ECO:0000259" key="2">
    <source>
        <dbReference type="Pfam" id="PF01266"/>
    </source>
</evidence>
<dbReference type="OrthoDB" id="9806601at2"/>
<keyword evidence="1" id="KW-0560">Oxidoreductase</keyword>
<feature type="domain" description="FAD dependent oxidoreductase" evidence="2">
    <location>
        <begin position="38"/>
        <end position="390"/>
    </location>
</feature>
<evidence type="ECO:0000256" key="1">
    <source>
        <dbReference type="ARBA" id="ARBA00023002"/>
    </source>
</evidence>